<dbReference type="AlphaFoldDB" id="A0A0A9E9U1"/>
<dbReference type="EMBL" id="GBRH01202092">
    <property type="protein sequence ID" value="JAD95803.1"/>
    <property type="molecule type" value="Transcribed_RNA"/>
</dbReference>
<protein>
    <submittedName>
        <fullName evidence="2">Uncharacterized protein</fullName>
    </submittedName>
</protein>
<evidence type="ECO:0000313" key="2">
    <source>
        <dbReference type="EMBL" id="JAD95803.1"/>
    </source>
</evidence>
<evidence type="ECO:0000256" key="1">
    <source>
        <dbReference type="SAM" id="MobiDB-lite"/>
    </source>
</evidence>
<accession>A0A0A9E9U1</accession>
<proteinExistence type="predicted"/>
<reference evidence="2" key="1">
    <citation type="submission" date="2014-09" db="EMBL/GenBank/DDBJ databases">
        <authorList>
            <person name="Magalhaes I.L.F."/>
            <person name="Oliveira U."/>
            <person name="Santos F.R."/>
            <person name="Vidigal T.H.D.A."/>
            <person name="Brescovit A.D."/>
            <person name="Santos A.J."/>
        </authorList>
    </citation>
    <scope>NUCLEOTIDE SEQUENCE</scope>
    <source>
        <tissue evidence="2">Shoot tissue taken approximately 20 cm above the soil surface</tissue>
    </source>
</reference>
<reference evidence="2" key="2">
    <citation type="journal article" date="2015" name="Data Brief">
        <title>Shoot transcriptome of the giant reed, Arundo donax.</title>
        <authorList>
            <person name="Barrero R.A."/>
            <person name="Guerrero F.D."/>
            <person name="Moolhuijzen P."/>
            <person name="Goolsby J.A."/>
            <person name="Tidwell J."/>
            <person name="Bellgard S.E."/>
            <person name="Bellgard M.I."/>
        </authorList>
    </citation>
    <scope>NUCLEOTIDE SEQUENCE</scope>
    <source>
        <tissue evidence="2">Shoot tissue taken approximately 20 cm above the soil surface</tissue>
    </source>
</reference>
<sequence>MWSSPHRIAHGTPVQQTLRGHRAGGGRRRGRPWRRHRGRPPGRAGRPCGRGRCRRGRTRSRPCAATGALPAVLDARAAVFFSSLQPPRRTPCTFRFL</sequence>
<feature type="compositionally biased region" description="Basic residues" evidence="1">
    <location>
        <begin position="49"/>
        <end position="60"/>
    </location>
</feature>
<organism evidence="2">
    <name type="scientific">Arundo donax</name>
    <name type="common">Giant reed</name>
    <name type="synonym">Donax arundinaceus</name>
    <dbReference type="NCBI Taxonomy" id="35708"/>
    <lineage>
        <taxon>Eukaryota</taxon>
        <taxon>Viridiplantae</taxon>
        <taxon>Streptophyta</taxon>
        <taxon>Embryophyta</taxon>
        <taxon>Tracheophyta</taxon>
        <taxon>Spermatophyta</taxon>
        <taxon>Magnoliopsida</taxon>
        <taxon>Liliopsida</taxon>
        <taxon>Poales</taxon>
        <taxon>Poaceae</taxon>
        <taxon>PACMAD clade</taxon>
        <taxon>Arundinoideae</taxon>
        <taxon>Arundineae</taxon>
        <taxon>Arundo</taxon>
    </lineage>
</organism>
<feature type="compositionally biased region" description="Basic residues" evidence="1">
    <location>
        <begin position="19"/>
        <end position="40"/>
    </location>
</feature>
<name>A0A0A9E9U1_ARUDO</name>
<feature type="region of interest" description="Disordered" evidence="1">
    <location>
        <begin position="1"/>
        <end position="60"/>
    </location>
</feature>